<gene>
    <name evidence="1" type="ORF">ASU31_12945</name>
</gene>
<name>A0A0T5VPW6_9SPHI</name>
<protein>
    <submittedName>
        <fullName evidence="1">Uncharacterized protein</fullName>
    </submittedName>
</protein>
<comment type="caution">
    <text evidence="1">The sequence shown here is derived from an EMBL/GenBank/DDBJ whole genome shotgun (WGS) entry which is preliminary data.</text>
</comment>
<dbReference type="Proteomes" id="UP000051950">
    <property type="component" value="Unassembled WGS sequence"/>
</dbReference>
<reference evidence="1 2" key="1">
    <citation type="submission" date="2015-11" db="EMBL/GenBank/DDBJ databases">
        <title>Sequence of Pedobacter ginsenosidimutans.</title>
        <authorList>
            <person name="Carson E."/>
            <person name="Keyser V."/>
            <person name="Newman J."/>
            <person name="Miller J."/>
        </authorList>
    </citation>
    <scope>NUCLEOTIDE SEQUENCE [LARGE SCALE GENOMIC DNA]</scope>
    <source>
        <strain evidence="1 2">KACC 14530</strain>
    </source>
</reference>
<proteinExistence type="predicted"/>
<organism evidence="1 2">
    <name type="scientific">Pedobacter ginsenosidimutans</name>
    <dbReference type="NCBI Taxonomy" id="687842"/>
    <lineage>
        <taxon>Bacteria</taxon>
        <taxon>Pseudomonadati</taxon>
        <taxon>Bacteroidota</taxon>
        <taxon>Sphingobacteriia</taxon>
        <taxon>Sphingobacteriales</taxon>
        <taxon>Sphingobacteriaceae</taxon>
        <taxon>Pedobacter</taxon>
    </lineage>
</organism>
<dbReference type="EMBL" id="LMZQ01000007">
    <property type="protein sequence ID" value="KRT15883.1"/>
    <property type="molecule type" value="Genomic_DNA"/>
</dbReference>
<sequence>MKNSNDPPKTMALKKMVKMSWFLKAQAVADLRDIPVGMTQHNLRGNPLSNMLTSGFSSSLFNSPGKMVYMNK</sequence>
<keyword evidence="2" id="KW-1185">Reference proteome</keyword>
<evidence type="ECO:0000313" key="2">
    <source>
        <dbReference type="Proteomes" id="UP000051950"/>
    </source>
</evidence>
<accession>A0A0T5VPW6</accession>
<dbReference type="AlphaFoldDB" id="A0A0T5VPW6"/>
<evidence type="ECO:0000313" key="1">
    <source>
        <dbReference type="EMBL" id="KRT15883.1"/>
    </source>
</evidence>